<accession>A0A562ZWG5</accession>
<keyword evidence="2" id="KW-0645">Protease</keyword>
<dbReference type="InterPro" id="IPR021109">
    <property type="entry name" value="Peptidase_aspartic_dom_sf"/>
</dbReference>
<dbReference type="GO" id="GO:0006508">
    <property type="term" value="P:proteolysis"/>
    <property type="evidence" value="ECO:0007669"/>
    <property type="project" value="UniProtKB-KW"/>
</dbReference>
<dbReference type="InterPro" id="IPR001969">
    <property type="entry name" value="Aspartic_peptidase_AS"/>
</dbReference>
<protein>
    <submittedName>
        <fullName evidence="2">TIGR02281 family clan AA aspartic protease</fullName>
        <ecNumber evidence="2">3.4.23.-</ecNumber>
    </submittedName>
</protein>
<dbReference type="Gene3D" id="2.40.70.10">
    <property type="entry name" value="Acid Proteases"/>
    <property type="match status" value="1"/>
</dbReference>
<dbReference type="Proteomes" id="UP000318199">
    <property type="component" value="Unassembled WGS sequence"/>
</dbReference>
<dbReference type="InterPro" id="IPR011969">
    <property type="entry name" value="Clan_AA_Asp_peptidase_C"/>
</dbReference>
<dbReference type="OrthoDB" id="185963at2"/>
<feature type="signal peptide" evidence="1">
    <location>
        <begin position="1"/>
        <end position="18"/>
    </location>
</feature>
<name>A0A562ZWG5_9BURK</name>
<evidence type="ECO:0000313" key="2">
    <source>
        <dbReference type="EMBL" id="TWO72962.1"/>
    </source>
</evidence>
<dbReference type="CDD" id="cd05483">
    <property type="entry name" value="retropepsin_like_bacteria"/>
    <property type="match status" value="1"/>
</dbReference>
<evidence type="ECO:0000313" key="3">
    <source>
        <dbReference type="Proteomes" id="UP000318199"/>
    </source>
</evidence>
<gene>
    <name evidence="2" type="ORF">FN976_01590</name>
</gene>
<sequence>MRLLCAALLALTTSVAGAQTVALQGTLGSKALLIVDGSAPKSLGAGETHQGVKVLSVTGDQAVVEIAGKRVALRVGDAPASVGGAPVQGGKRIVLAAGTGGHFVTAGQINGKSVQFMVDTGATAVAMTVSEAQRLGIDYRKGTIGQAGTANGVVQIWTVKLASVRIGDVEIYDVDAAVVPASMPYVLLGNSFLGRFQMRRDNDTMVLERRY</sequence>
<dbReference type="PROSITE" id="PS00141">
    <property type="entry name" value="ASP_PROTEASE"/>
    <property type="match status" value="1"/>
</dbReference>
<reference evidence="2 3" key="1">
    <citation type="submission" date="2019-07" db="EMBL/GenBank/DDBJ databases">
        <title>Caenimonas sedimenti sp. nov., isolated from activated sludge.</title>
        <authorList>
            <person name="Xu J."/>
        </authorList>
    </citation>
    <scope>NUCLEOTIDE SEQUENCE [LARGE SCALE GENOMIC DNA]</scope>
    <source>
        <strain evidence="2 3">HX-9-20</strain>
    </source>
</reference>
<dbReference type="EMBL" id="VOBQ01000002">
    <property type="protein sequence ID" value="TWO72962.1"/>
    <property type="molecule type" value="Genomic_DNA"/>
</dbReference>
<dbReference type="SUPFAM" id="SSF50630">
    <property type="entry name" value="Acid proteases"/>
    <property type="match status" value="1"/>
</dbReference>
<dbReference type="NCBIfam" id="TIGR02281">
    <property type="entry name" value="clan_AA_DTGA"/>
    <property type="match status" value="1"/>
</dbReference>
<dbReference type="RefSeq" id="WP_145890307.1">
    <property type="nucleotide sequence ID" value="NZ_VOBQ01000002.1"/>
</dbReference>
<dbReference type="GO" id="GO:0004190">
    <property type="term" value="F:aspartic-type endopeptidase activity"/>
    <property type="evidence" value="ECO:0007669"/>
    <property type="project" value="InterPro"/>
</dbReference>
<keyword evidence="1" id="KW-0732">Signal</keyword>
<keyword evidence="3" id="KW-1185">Reference proteome</keyword>
<evidence type="ECO:0000256" key="1">
    <source>
        <dbReference type="SAM" id="SignalP"/>
    </source>
</evidence>
<feature type="chain" id="PRO_5021774740" evidence="1">
    <location>
        <begin position="19"/>
        <end position="211"/>
    </location>
</feature>
<dbReference type="EC" id="3.4.23.-" evidence="2"/>
<keyword evidence="2" id="KW-0378">Hydrolase</keyword>
<organism evidence="2 3">
    <name type="scientific">Caenimonas sedimenti</name>
    <dbReference type="NCBI Taxonomy" id="2596921"/>
    <lineage>
        <taxon>Bacteria</taxon>
        <taxon>Pseudomonadati</taxon>
        <taxon>Pseudomonadota</taxon>
        <taxon>Betaproteobacteria</taxon>
        <taxon>Burkholderiales</taxon>
        <taxon>Comamonadaceae</taxon>
        <taxon>Caenimonas</taxon>
    </lineage>
</organism>
<dbReference type="InterPro" id="IPR034122">
    <property type="entry name" value="Retropepsin-like_bacterial"/>
</dbReference>
<dbReference type="Pfam" id="PF13975">
    <property type="entry name" value="gag-asp_proteas"/>
    <property type="match status" value="1"/>
</dbReference>
<dbReference type="AlphaFoldDB" id="A0A562ZWG5"/>
<proteinExistence type="predicted"/>
<comment type="caution">
    <text evidence="2">The sequence shown here is derived from an EMBL/GenBank/DDBJ whole genome shotgun (WGS) entry which is preliminary data.</text>
</comment>